<reference evidence="8 9" key="1">
    <citation type="submission" date="2019-02" db="EMBL/GenBank/DDBJ databases">
        <title>Deep-cultivation of Planctomycetes and their phenomic and genomic characterization uncovers novel biology.</title>
        <authorList>
            <person name="Wiegand S."/>
            <person name="Jogler M."/>
            <person name="Boedeker C."/>
            <person name="Pinto D."/>
            <person name="Vollmers J."/>
            <person name="Rivas-Marin E."/>
            <person name="Kohn T."/>
            <person name="Peeters S.H."/>
            <person name="Heuer A."/>
            <person name="Rast P."/>
            <person name="Oberbeckmann S."/>
            <person name="Bunk B."/>
            <person name="Jeske O."/>
            <person name="Meyerdierks A."/>
            <person name="Storesund J.E."/>
            <person name="Kallscheuer N."/>
            <person name="Luecker S."/>
            <person name="Lage O.M."/>
            <person name="Pohl T."/>
            <person name="Merkel B.J."/>
            <person name="Hornburger P."/>
            <person name="Mueller R.-W."/>
            <person name="Bruemmer F."/>
            <person name="Labrenz M."/>
            <person name="Spormann A.M."/>
            <person name="Op Den Camp H."/>
            <person name="Overmann J."/>
            <person name="Amann R."/>
            <person name="Jetten M.S.M."/>
            <person name="Mascher T."/>
            <person name="Medema M.H."/>
            <person name="Devos D.P."/>
            <person name="Kaster A.-K."/>
            <person name="Ovreas L."/>
            <person name="Rohde M."/>
            <person name="Galperin M.Y."/>
            <person name="Jogler C."/>
        </authorList>
    </citation>
    <scope>NUCLEOTIDE SEQUENCE [LARGE SCALE GENOMIC DNA]</scope>
    <source>
        <strain evidence="8 9">Pla123a</strain>
    </source>
</reference>
<dbReference type="AlphaFoldDB" id="A0A5C5YRY0"/>
<evidence type="ECO:0000256" key="6">
    <source>
        <dbReference type="SAM" id="MobiDB-lite"/>
    </source>
</evidence>
<dbReference type="InterPro" id="IPR014499">
    <property type="entry name" value="DAC_DacZ"/>
</dbReference>
<keyword evidence="2 8" id="KW-0808">Transferase</keyword>
<feature type="domain" description="DAC" evidence="7">
    <location>
        <begin position="131"/>
        <end position="292"/>
    </location>
</feature>
<evidence type="ECO:0000313" key="8">
    <source>
        <dbReference type="EMBL" id="TWT77665.1"/>
    </source>
</evidence>
<feature type="region of interest" description="Disordered" evidence="6">
    <location>
        <begin position="298"/>
        <end position="334"/>
    </location>
</feature>
<gene>
    <name evidence="8" type="primary">disA</name>
    <name evidence="8" type="ORF">Pla123a_14610</name>
</gene>
<proteinExistence type="inferred from homology"/>
<evidence type="ECO:0000259" key="7">
    <source>
        <dbReference type="PROSITE" id="PS51794"/>
    </source>
</evidence>
<dbReference type="OrthoDB" id="9775217at2"/>
<dbReference type="EMBL" id="SJPO01000003">
    <property type="protein sequence ID" value="TWT77665.1"/>
    <property type="molecule type" value="Genomic_DNA"/>
</dbReference>
<keyword evidence="5" id="KW-0067">ATP-binding</keyword>
<dbReference type="GO" id="GO:0004016">
    <property type="term" value="F:adenylate cyclase activity"/>
    <property type="evidence" value="ECO:0007669"/>
    <property type="project" value="TreeGrafter"/>
</dbReference>
<dbReference type="GO" id="GO:0005524">
    <property type="term" value="F:ATP binding"/>
    <property type="evidence" value="ECO:0007669"/>
    <property type="project" value="UniProtKB-KW"/>
</dbReference>
<accession>A0A5C5YRY0</accession>
<dbReference type="InterPro" id="IPR036888">
    <property type="entry name" value="DNA_integrity_DisA_N_sf"/>
</dbReference>
<keyword evidence="9" id="KW-1185">Reference proteome</keyword>
<keyword evidence="3 8" id="KW-0548">Nucleotidyltransferase</keyword>
<keyword evidence="4" id="KW-0547">Nucleotide-binding</keyword>
<dbReference type="Proteomes" id="UP000318478">
    <property type="component" value="Unassembled WGS sequence"/>
</dbReference>
<protein>
    <submittedName>
        <fullName evidence="8">DNA integrity scanning protein DisA</fullName>
        <ecNumber evidence="8">2.7.7.85</ecNumber>
    </submittedName>
</protein>
<dbReference type="EC" id="2.7.7.85" evidence="8"/>
<evidence type="ECO:0000256" key="2">
    <source>
        <dbReference type="ARBA" id="ARBA00022679"/>
    </source>
</evidence>
<feature type="compositionally biased region" description="Basic and acidic residues" evidence="6">
    <location>
        <begin position="312"/>
        <end position="334"/>
    </location>
</feature>
<dbReference type="InterPro" id="IPR048544">
    <property type="entry name" value="DacZ_P"/>
</dbReference>
<dbReference type="InterPro" id="IPR050338">
    <property type="entry name" value="DisA"/>
</dbReference>
<dbReference type="PIRSF" id="PIRSF019073">
    <property type="entry name" value="UCP019073"/>
    <property type="match status" value="1"/>
</dbReference>
<dbReference type="PANTHER" id="PTHR34185">
    <property type="entry name" value="DIADENYLATE CYCLASE"/>
    <property type="match status" value="1"/>
</dbReference>
<dbReference type="RefSeq" id="WP_146585381.1">
    <property type="nucleotide sequence ID" value="NZ_SJPO01000003.1"/>
</dbReference>
<dbReference type="SUPFAM" id="SSF143597">
    <property type="entry name" value="YojJ-like"/>
    <property type="match status" value="1"/>
</dbReference>
<evidence type="ECO:0000256" key="4">
    <source>
        <dbReference type="ARBA" id="ARBA00022741"/>
    </source>
</evidence>
<dbReference type="Pfam" id="PF21755">
    <property type="entry name" value="DacZ_P"/>
    <property type="match status" value="1"/>
</dbReference>
<dbReference type="InterPro" id="IPR003390">
    <property type="entry name" value="DNA_integrity_scan_DisA_N"/>
</dbReference>
<dbReference type="PROSITE" id="PS51794">
    <property type="entry name" value="DAC"/>
    <property type="match status" value="1"/>
</dbReference>
<dbReference type="PANTHER" id="PTHR34185:SF1">
    <property type="entry name" value="DIADENYLATE CYCLASE"/>
    <property type="match status" value="1"/>
</dbReference>
<comment type="catalytic activity">
    <reaction evidence="1">
        <text>2 ATP = 3',3'-c-di-AMP + 2 diphosphate</text>
        <dbReference type="Rhea" id="RHEA:35655"/>
        <dbReference type="ChEBI" id="CHEBI:30616"/>
        <dbReference type="ChEBI" id="CHEBI:33019"/>
        <dbReference type="ChEBI" id="CHEBI:71500"/>
        <dbReference type="EC" id="2.7.7.85"/>
    </reaction>
</comment>
<evidence type="ECO:0000313" key="9">
    <source>
        <dbReference type="Proteomes" id="UP000318478"/>
    </source>
</evidence>
<dbReference type="HAMAP" id="MF_00840">
    <property type="entry name" value="DacZ"/>
    <property type="match status" value="1"/>
</dbReference>
<comment type="caution">
    <text evidence="8">The sequence shown here is derived from an EMBL/GenBank/DDBJ whole genome shotgun (WGS) entry which is preliminary data.</text>
</comment>
<sequence length="334" mass="36181">MAVARKFSDQLDAFCQMAARMADLHNAEAILFLTERPTEWDKLQAAVGDHALIVAADSEDVLAGSEDAQFDTVVLSVPDLPVYEQLTEALLEAVADEHLAPGAPVVAVYSGFESDTIDSLSLIRLGEHLGRLTIRDLKQLGAKVPTETLKSVVDLAVSIGREGREGKPVGTLMVVGDHRKTLTFCKPMGFDPVRGYPVSERMLSDGKVREGVKEIAQMDGAFVVSAKGTVVAACQHVSAPPAELSISKGLGARHWAAAEITRATSAVAVAVSESNGTVRVFLNGEVVLRIEPFRRAMKWKDFENEPPPATPAEKERDKDKDKEKDKEKEPEKAE</sequence>
<name>A0A5C5YRY0_9BACT</name>
<dbReference type="GO" id="GO:0106408">
    <property type="term" value="F:diadenylate cyclase activity"/>
    <property type="evidence" value="ECO:0007669"/>
    <property type="project" value="UniProtKB-EC"/>
</dbReference>
<evidence type="ECO:0000256" key="3">
    <source>
        <dbReference type="ARBA" id="ARBA00022695"/>
    </source>
</evidence>
<dbReference type="Gene3D" id="3.40.1700.10">
    <property type="entry name" value="DNA integrity scanning protein, DisA, N-terminal domain"/>
    <property type="match status" value="1"/>
</dbReference>
<evidence type="ECO:0000256" key="5">
    <source>
        <dbReference type="ARBA" id="ARBA00022840"/>
    </source>
</evidence>
<evidence type="ECO:0000256" key="1">
    <source>
        <dbReference type="ARBA" id="ARBA00000877"/>
    </source>
</evidence>
<organism evidence="8 9">
    <name type="scientific">Posidoniimonas polymericola</name>
    <dbReference type="NCBI Taxonomy" id="2528002"/>
    <lineage>
        <taxon>Bacteria</taxon>
        <taxon>Pseudomonadati</taxon>
        <taxon>Planctomycetota</taxon>
        <taxon>Planctomycetia</taxon>
        <taxon>Pirellulales</taxon>
        <taxon>Lacipirellulaceae</taxon>
        <taxon>Posidoniimonas</taxon>
    </lineage>
</organism>
<dbReference type="Pfam" id="PF02457">
    <property type="entry name" value="DAC"/>
    <property type="match status" value="1"/>
</dbReference>